<dbReference type="KEGG" id="pms:KNP414_02458"/>
<accession>F8F834</accession>
<evidence type="ECO:0000313" key="2">
    <source>
        <dbReference type="Proteomes" id="UP000006620"/>
    </source>
</evidence>
<protein>
    <submittedName>
        <fullName evidence="1">Uncharacterized protein</fullName>
    </submittedName>
</protein>
<reference evidence="1 2" key="2">
    <citation type="journal article" date="2013" name="Genome Announc.">
        <title>Genome Sequence of Growth-Improving Paenibacillus mucilaginosus Strain KNP414.</title>
        <authorList>
            <person name="Lu J.J."/>
            <person name="Wang J.F."/>
            <person name="Hu X.F."/>
        </authorList>
    </citation>
    <scope>NUCLEOTIDE SEQUENCE [LARGE SCALE GENOMIC DNA]</scope>
    <source>
        <strain evidence="1 2">KNP414</strain>
    </source>
</reference>
<organism evidence="1 2">
    <name type="scientific">Paenibacillus mucilaginosus (strain KNP414)</name>
    <dbReference type="NCBI Taxonomy" id="1036673"/>
    <lineage>
        <taxon>Bacteria</taxon>
        <taxon>Bacillati</taxon>
        <taxon>Bacillota</taxon>
        <taxon>Bacilli</taxon>
        <taxon>Bacillales</taxon>
        <taxon>Paenibacillaceae</taxon>
        <taxon>Paenibacillus</taxon>
    </lineage>
</organism>
<reference evidence="2" key="1">
    <citation type="submission" date="2011-06" db="EMBL/GenBank/DDBJ databases">
        <title>Complete genome sequence of Paenibacillus mucilaginosus KNP414.</title>
        <authorList>
            <person name="Wang J."/>
            <person name="Hu S."/>
            <person name="Hu X."/>
            <person name="Zhang B."/>
            <person name="Dong D."/>
            <person name="Zhang S."/>
            <person name="Zhao K."/>
            <person name="Wu D."/>
        </authorList>
    </citation>
    <scope>NUCLEOTIDE SEQUENCE [LARGE SCALE GENOMIC DNA]</scope>
    <source>
        <strain evidence="2">KNP414</strain>
    </source>
</reference>
<gene>
    <name evidence="1" type="ordered locus">KNP414_02458</name>
</gene>
<name>F8F834_PAEMK</name>
<dbReference type="HOGENOM" id="CLU_3155701_0_0_9"/>
<dbReference type="Proteomes" id="UP000006620">
    <property type="component" value="Chromosome"/>
</dbReference>
<dbReference type="AlphaFoldDB" id="F8F834"/>
<proteinExistence type="predicted"/>
<sequence length="48" mass="5361">MQGAKHKTGIEPPMHRGIVRLRRMGKQTKTGTIFLPFLSNAPVMVKNS</sequence>
<evidence type="ECO:0000313" key="1">
    <source>
        <dbReference type="EMBL" id="AEI41019.1"/>
    </source>
</evidence>
<dbReference type="EMBL" id="CP002869">
    <property type="protein sequence ID" value="AEI41019.1"/>
    <property type="molecule type" value="Genomic_DNA"/>
</dbReference>